<keyword evidence="2" id="KW-0175">Coiled coil</keyword>
<dbReference type="InParanoid" id="A0A078B824"/>
<dbReference type="AlphaFoldDB" id="A0A078B824"/>
<gene>
    <name evidence="5" type="primary">Contig17063.g18178</name>
    <name evidence="5" type="ORF">STYLEM_19688</name>
</gene>
<name>A0A078B824_STYLE</name>
<dbReference type="PROSITE" id="PS00018">
    <property type="entry name" value="EF_HAND_1"/>
    <property type="match status" value="1"/>
</dbReference>
<evidence type="ECO:0000256" key="3">
    <source>
        <dbReference type="SAM" id="MobiDB-lite"/>
    </source>
</evidence>
<dbReference type="InterPro" id="IPR002048">
    <property type="entry name" value="EF_hand_dom"/>
</dbReference>
<evidence type="ECO:0000256" key="1">
    <source>
        <dbReference type="ARBA" id="ARBA00022837"/>
    </source>
</evidence>
<keyword evidence="6" id="KW-1185">Reference proteome</keyword>
<dbReference type="Gene3D" id="1.10.238.10">
    <property type="entry name" value="EF-hand"/>
    <property type="match status" value="1"/>
</dbReference>
<feature type="coiled-coil region" evidence="2">
    <location>
        <begin position="390"/>
        <end position="420"/>
    </location>
</feature>
<dbReference type="InterPro" id="IPR011992">
    <property type="entry name" value="EF-hand-dom_pair"/>
</dbReference>
<protein>
    <submittedName>
        <fullName evidence="5">Leucine rich repeat family protein</fullName>
    </submittedName>
</protein>
<dbReference type="EMBL" id="CCKQ01018571">
    <property type="protein sequence ID" value="CDW90544.1"/>
    <property type="molecule type" value="Genomic_DNA"/>
</dbReference>
<dbReference type="OrthoDB" id="2122982at2759"/>
<evidence type="ECO:0000313" key="5">
    <source>
        <dbReference type="EMBL" id="CDW90544.1"/>
    </source>
</evidence>
<reference evidence="5 6" key="1">
    <citation type="submission" date="2014-06" db="EMBL/GenBank/DDBJ databases">
        <authorList>
            <person name="Swart Estienne"/>
        </authorList>
    </citation>
    <scope>NUCLEOTIDE SEQUENCE [LARGE SCALE GENOMIC DNA]</scope>
    <source>
        <strain evidence="5 6">130c</strain>
    </source>
</reference>
<proteinExistence type="predicted"/>
<keyword evidence="1" id="KW-0106">Calcium</keyword>
<dbReference type="SUPFAM" id="SSF47473">
    <property type="entry name" value="EF-hand"/>
    <property type="match status" value="1"/>
</dbReference>
<evidence type="ECO:0000259" key="4">
    <source>
        <dbReference type="PROSITE" id="PS50222"/>
    </source>
</evidence>
<dbReference type="InterPro" id="IPR018247">
    <property type="entry name" value="EF_Hand_1_Ca_BS"/>
</dbReference>
<feature type="region of interest" description="Disordered" evidence="3">
    <location>
        <begin position="460"/>
        <end position="488"/>
    </location>
</feature>
<feature type="compositionally biased region" description="Basic and acidic residues" evidence="3">
    <location>
        <begin position="471"/>
        <end position="488"/>
    </location>
</feature>
<dbReference type="PROSITE" id="PS50222">
    <property type="entry name" value="EF_HAND_2"/>
    <property type="match status" value="1"/>
</dbReference>
<accession>A0A078B824</accession>
<sequence>MKGALMKQDDFDPYKKGSLVQSKHFIQLDFAPSLQLPQIDRSQVSKSIVINQNQGSLSQLSNYQRLETYGQANKSTIDVRSSYQDYNQNTTLHTMEMIDEDSPVYNNPSQSSQVSKLHQYSQNSIRFDNRSRYNLSQSRISSQKHQLEDARQYYQNHKNLCSEMKLQDPCLVNSIIQEAQQQQIEKAIFPRCRMLQIRSKFTLLYCQLKNLQECDMSDFLKLVKEIFKLNYDLNYAFDAAGDIMNDLSKINQMDYLFVKRNPDFDVTDKQMRKVFIKIAKMKEFVYEMDIKNKNGGQRDKPRSHVNAQQVMDTLKIVAPKVAKHEKELTDIRASLGMSIKKVILGQAKQLTMNMDTNEKSSVNLTLENQQQDNQSSKHSFSKNDMPMSFLNLLKKNLAAKKQETESLKIMDKNLENLDKQSINLSTELNQNSSHNKIRKFSYLQDVNVFENHEKQLRQIDLQKQRSSIKMKRAESQREDQKEPDRNDKISLLKKVIAQQILKNRSTVPHDQYKVNMPKPPEKHELTKLYTADQEILVGSEKVSKYMRDKFQGPFNLNIPKLKEEMRMKRKDIIAHFTKFLAMLWYKAMKNRDEVARDPAKYLSGIDFDMFKNGAPQLMMENQHVIERIIESALNQSENKMANQLSMEDFFRCISSLSSTNFQEKIDLFFKIIDTDGNGMLSWDEVFELCQASLSDFSTGENDKFIDEMACFFADYIFKCVGYSKDDEIPMIELQNVIIQGNSTEAELLTMFCGIDNFEAKKD</sequence>
<dbReference type="GO" id="GO:0005509">
    <property type="term" value="F:calcium ion binding"/>
    <property type="evidence" value="ECO:0007669"/>
    <property type="project" value="InterPro"/>
</dbReference>
<dbReference type="Proteomes" id="UP000039865">
    <property type="component" value="Unassembled WGS sequence"/>
</dbReference>
<organism evidence="5 6">
    <name type="scientific">Stylonychia lemnae</name>
    <name type="common">Ciliate</name>
    <dbReference type="NCBI Taxonomy" id="5949"/>
    <lineage>
        <taxon>Eukaryota</taxon>
        <taxon>Sar</taxon>
        <taxon>Alveolata</taxon>
        <taxon>Ciliophora</taxon>
        <taxon>Intramacronucleata</taxon>
        <taxon>Spirotrichea</taxon>
        <taxon>Stichotrichia</taxon>
        <taxon>Sporadotrichida</taxon>
        <taxon>Oxytrichidae</taxon>
        <taxon>Stylonychinae</taxon>
        <taxon>Stylonychia</taxon>
    </lineage>
</organism>
<feature type="domain" description="EF-hand" evidence="4">
    <location>
        <begin position="660"/>
        <end position="695"/>
    </location>
</feature>
<evidence type="ECO:0000313" key="6">
    <source>
        <dbReference type="Proteomes" id="UP000039865"/>
    </source>
</evidence>
<evidence type="ECO:0000256" key="2">
    <source>
        <dbReference type="SAM" id="Coils"/>
    </source>
</evidence>